<dbReference type="PANTHER" id="PTHR21180:SF32">
    <property type="entry name" value="ENDONUCLEASE_EXONUCLEASE_PHOSPHATASE FAMILY DOMAIN-CONTAINING PROTEIN 1"/>
    <property type="match status" value="1"/>
</dbReference>
<comment type="caution">
    <text evidence="3">The sequence shown here is derived from an EMBL/GenBank/DDBJ whole genome shotgun (WGS) entry which is preliminary data.</text>
</comment>
<dbReference type="SUPFAM" id="SSF47781">
    <property type="entry name" value="RuvA domain 2-like"/>
    <property type="match status" value="3"/>
</dbReference>
<dbReference type="EMBL" id="AODQ01000008">
    <property type="protein sequence ID" value="EMR04286.1"/>
    <property type="molecule type" value="Genomic_DNA"/>
</dbReference>
<keyword evidence="2" id="KW-1133">Transmembrane helix</keyword>
<evidence type="ECO:0000313" key="4">
    <source>
        <dbReference type="Proteomes" id="UP000011910"/>
    </source>
</evidence>
<keyword evidence="2" id="KW-0472">Membrane</keyword>
<dbReference type="STRING" id="1279009.ADICEAN_00572"/>
<dbReference type="OrthoDB" id="981124at2"/>
<dbReference type="AlphaFoldDB" id="M7NAU2"/>
<keyword evidence="4" id="KW-1185">Reference proteome</keyword>
<proteinExistence type="predicted"/>
<accession>M7NAU2</accession>
<feature type="compositionally biased region" description="Basic and acidic residues" evidence="1">
    <location>
        <begin position="166"/>
        <end position="179"/>
    </location>
</feature>
<dbReference type="Pfam" id="PF12836">
    <property type="entry name" value="HHH_3"/>
    <property type="match status" value="3"/>
</dbReference>
<evidence type="ECO:0000256" key="2">
    <source>
        <dbReference type="SAM" id="Phobius"/>
    </source>
</evidence>
<dbReference type="InterPro" id="IPR010994">
    <property type="entry name" value="RuvA_2-like"/>
</dbReference>
<sequence length="320" mass="36063">MRHGIERFVRNFFGFSRMEARSFIVVAAGVVLLMLALLVYRLLPASPYQPQADQQQLDSLMALLDAQKSIEVPPAAALAQPDLGEAEHQRFVFDPNRVSLDSLLALGVPQPLAQRLLNYRSKGGVFRKKEDLRKLYGLPEALYLQLEPYIQIPPPAPRQATYTTAREGERTRPEPRPAWPERKEVAPFNLNEADSLQLQAIRGIGPVLSARIIKFREALGGFVAAEQVRDVYGIPPEVADALLEKAYLPPSPQLRLLAINQADESQLASHPYISRRQAGWIVAYRRQHGPYQQAEDLLMIHQLDAEFIRKIAPYLTFTTP</sequence>
<keyword evidence="2" id="KW-0812">Transmembrane</keyword>
<feature type="transmembrane region" description="Helical" evidence="2">
    <location>
        <begin position="21"/>
        <end position="43"/>
    </location>
</feature>
<evidence type="ECO:0000256" key="1">
    <source>
        <dbReference type="SAM" id="MobiDB-lite"/>
    </source>
</evidence>
<dbReference type="Gene3D" id="1.10.150.320">
    <property type="entry name" value="Photosystem II 12 kDa extrinsic protein"/>
    <property type="match status" value="1"/>
</dbReference>
<feature type="region of interest" description="Disordered" evidence="1">
    <location>
        <begin position="155"/>
        <end position="179"/>
    </location>
</feature>
<name>M7NAU2_9BACT</name>
<protein>
    <submittedName>
        <fullName evidence="3">ComEA protein</fullName>
    </submittedName>
</protein>
<dbReference type="RefSeq" id="WP_009193979.1">
    <property type="nucleotide sequence ID" value="NZ_AODQ01000008.1"/>
</dbReference>
<dbReference type="Gene3D" id="1.10.150.280">
    <property type="entry name" value="AF1531-like domain"/>
    <property type="match status" value="1"/>
</dbReference>
<dbReference type="InterPro" id="IPR051675">
    <property type="entry name" value="Endo/Exo/Phosphatase_dom_1"/>
</dbReference>
<dbReference type="Proteomes" id="UP000011910">
    <property type="component" value="Unassembled WGS sequence"/>
</dbReference>
<organism evidence="3 4">
    <name type="scientific">Cesiribacter andamanensis AMV16</name>
    <dbReference type="NCBI Taxonomy" id="1279009"/>
    <lineage>
        <taxon>Bacteria</taxon>
        <taxon>Pseudomonadati</taxon>
        <taxon>Bacteroidota</taxon>
        <taxon>Cytophagia</taxon>
        <taxon>Cytophagales</taxon>
        <taxon>Cesiribacteraceae</taxon>
        <taxon>Cesiribacter</taxon>
    </lineage>
</organism>
<reference evidence="3 4" key="1">
    <citation type="journal article" date="2013" name="Genome Announc.">
        <title>Draft Genome Sequence of Cesiribacter andamanensis Strain AMV16T, Isolated from a Soil Sample from a Mud Volcano in the Andaman Islands, India.</title>
        <authorList>
            <person name="Shivaji S."/>
            <person name="Ara S."/>
            <person name="Begum Z."/>
            <person name="Srinivas T.N."/>
            <person name="Singh A."/>
            <person name="Kumar Pinnaka A."/>
        </authorList>
    </citation>
    <scope>NUCLEOTIDE SEQUENCE [LARGE SCALE GENOMIC DNA]</scope>
    <source>
        <strain evidence="3 4">AMV16</strain>
    </source>
</reference>
<dbReference type="PANTHER" id="PTHR21180">
    <property type="entry name" value="ENDONUCLEASE/EXONUCLEASE/PHOSPHATASE FAMILY DOMAIN-CONTAINING PROTEIN 1"/>
    <property type="match status" value="1"/>
</dbReference>
<gene>
    <name evidence="3" type="ORF">ADICEAN_00572</name>
</gene>
<dbReference type="eggNOG" id="COG1555">
    <property type="taxonomic scope" value="Bacteria"/>
</dbReference>
<evidence type="ECO:0000313" key="3">
    <source>
        <dbReference type="EMBL" id="EMR04286.1"/>
    </source>
</evidence>